<keyword evidence="4" id="KW-1185">Reference proteome</keyword>
<feature type="domain" description="YCII-related" evidence="2">
    <location>
        <begin position="1"/>
        <end position="110"/>
    </location>
</feature>
<dbReference type="InterPro" id="IPR005545">
    <property type="entry name" value="YCII"/>
</dbReference>
<name>A0ABS5Y4Q2_9CYAN</name>
<dbReference type="PANTHER" id="PTHR35174">
    <property type="entry name" value="BLL7171 PROTEIN-RELATED"/>
    <property type="match status" value="1"/>
</dbReference>
<organism evidence="3 4">
    <name type="scientific">Leptothoe kymatousa TAU-MAC 1615</name>
    <dbReference type="NCBI Taxonomy" id="2364775"/>
    <lineage>
        <taxon>Bacteria</taxon>
        <taxon>Bacillati</taxon>
        <taxon>Cyanobacteriota</taxon>
        <taxon>Cyanophyceae</taxon>
        <taxon>Nodosilineales</taxon>
        <taxon>Cymatolegaceae</taxon>
        <taxon>Leptothoe</taxon>
        <taxon>Leptothoe kymatousa</taxon>
    </lineage>
</organism>
<accession>A0ABS5Y4Q2</accession>
<evidence type="ECO:0000256" key="1">
    <source>
        <dbReference type="ARBA" id="ARBA00007689"/>
    </source>
</evidence>
<dbReference type="Gene3D" id="3.30.70.1060">
    <property type="entry name" value="Dimeric alpha+beta barrel"/>
    <property type="match status" value="1"/>
</dbReference>
<protein>
    <submittedName>
        <fullName evidence="3">YciI family protein</fullName>
    </submittedName>
</protein>
<proteinExistence type="inferred from homology"/>
<evidence type="ECO:0000259" key="2">
    <source>
        <dbReference type="Pfam" id="PF03795"/>
    </source>
</evidence>
<dbReference type="EMBL" id="JADOER010000004">
    <property type="protein sequence ID" value="MBT9311950.1"/>
    <property type="molecule type" value="Genomic_DNA"/>
</dbReference>
<comment type="caution">
    <text evidence="3">The sequence shown here is derived from an EMBL/GenBank/DDBJ whole genome shotgun (WGS) entry which is preliminary data.</text>
</comment>
<dbReference type="Pfam" id="PF03795">
    <property type="entry name" value="YCII"/>
    <property type="match status" value="1"/>
</dbReference>
<dbReference type="Proteomes" id="UP001196661">
    <property type="component" value="Unassembled WGS sequence"/>
</dbReference>
<sequence length="113" mass="12347">MKYAILVYETEQDFAHRDQHMPAYNAYSQALSEAGVLTGGAALHPGHIASTVRLKDGQRQVQDGPYADTKEQLGGFFLIDVPDLDNALDWAARCPAAGLCAVEVRPLWSMEAN</sequence>
<dbReference type="RefSeq" id="WP_215617802.1">
    <property type="nucleotide sequence ID" value="NZ_JADOER010000004.1"/>
</dbReference>
<dbReference type="PANTHER" id="PTHR35174:SF3">
    <property type="entry name" value="BLL7171 PROTEIN"/>
    <property type="match status" value="1"/>
</dbReference>
<evidence type="ECO:0000313" key="4">
    <source>
        <dbReference type="Proteomes" id="UP001196661"/>
    </source>
</evidence>
<evidence type="ECO:0000313" key="3">
    <source>
        <dbReference type="EMBL" id="MBT9311950.1"/>
    </source>
</evidence>
<gene>
    <name evidence="3" type="ORF">IXB28_07005</name>
</gene>
<dbReference type="InterPro" id="IPR011008">
    <property type="entry name" value="Dimeric_a/b-barrel"/>
</dbReference>
<dbReference type="SUPFAM" id="SSF54909">
    <property type="entry name" value="Dimeric alpha+beta barrel"/>
    <property type="match status" value="1"/>
</dbReference>
<reference evidence="3 4" key="1">
    <citation type="journal article" date="2021" name="Mar. Drugs">
        <title>Genome Reduction and Secondary Metabolism of the Marine Sponge-Associated Cyanobacterium Leptothoe.</title>
        <authorList>
            <person name="Konstantinou D."/>
            <person name="Popin R.V."/>
            <person name="Fewer D.P."/>
            <person name="Sivonen K."/>
            <person name="Gkelis S."/>
        </authorList>
    </citation>
    <scope>NUCLEOTIDE SEQUENCE [LARGE SCALE GENOMIC DNA]</scope>
    <source>
        <strain evidence="3 4">TAU-MAC 1615</strain>
    </source>
</reference>
<comment type="similarity">
    <text evidence="1">Belongs to the YciI family.</text>
</comment>